<protein>
    <submittedName>
        <fullName evidence="1">(northern house mosquito) hypothetical protein</fullName>
    </submittedName>
</protein>
<proteinExistence type="predicted"/>
<dbReference type="EMBL" id="HBUE01345512">
    <property type="protein sequence ID" value="CAG6600403.1"/>
    <property type="molecule type" value="Transcribed_RNA"/>
</dbReference>
<organism evidence="1">
    <name type="scientific">Culex pipiens</name>
    <name type="common">House mosquito</name>
    <dbReference type="NCBI Taxonomy" id="7175"/>
    <lineage>
        <taxon>Eukaryota</taxon>
        <taxon>Metazoa</taxon>
        <taxon>Ecdysozoa</taxon>
        <taxon>Arthropoda</taxon>
        <taxon>Hexapoda</taxon>
        <taxon>Insecta</taxon>
        <taxon>Pterygota</taxon>
        <taxon>Neoptera</taxon>
        <taxon>Endopterygota</taxon>
        <taxon>Diptera</taxon>
        <taxon>Nematocera</taxon>
        <taxon>Culicoidea</taxon>
        <taxon>Culicidae</taxon>
        <taxon>Culicinae</taxon>
        <taxon>Culicini</taxon>
        <taxon>Culex</taxon>
        <taxon>Culex</taxon>
    </lineage>
</organism>
<dbReference type="AlphaFoldDB" id="A0A8D8L232"/>
<accession>A0A8D8L232</accession>
<evidence type="ECO:0000313" key="1">
    <source>
        <dbReference type="EMBL" id="CAG6600403.1"/>
    </source>
</evidence>
<dbReference type="EMBL" id="HBUE01238539">
    <property type="protein sequence ID" value="CAG6548185.1"/>
    <property type="molecule type" value="Transcribed_RNA"/>
</dbReference>
<name>A0A8D8L232_CULPI</name>
<reference evidence="1" key="1">
    <citation type="submission" date="2021-05" db="EMBL/GenBank/DDBJ databases">
        <authorList>
            <person name="Alioto T."/>
            <person name="Alioto T."/>
            <person name="Gomez Garrido J."/>
        </authorList>
    </citation>
    <scope>NUCLEOTIDE SEQUENCE</scope>
</reference>
<sequence>MSFFVDLTNQRLTFTHRNDLFPPKRTIFGKRRTRDELEDLTINDFEVLVLIRTLLDLRLQPIYVRIRQTDINGGETSRQGISRYIFGSLLVLERDVVLG</sequence>